<comment type="similarity">
    <text evidence="1">Belongs to the phosphate/phosphite/phosphonate binding protein family.</text>
</comment>
<name>A0A6I5RSQ7_9PSED</name>
<accession>A0A6I5RSQ7</accession>
<feature type="signal peptide" evidence="3">
    <location>
        <begin position="1"/>
        <end position="23"/>
    </location>
</feature>
<dbReference type="NCBIfam" id="TIGR04553">
    <property type="entry name" value="ABC_peri_selen"/>
    <property type="match status" value="1"/>
</dbReference>
<sequence length="283" mass="30711">MLKNTLALLAGLVLSGSAFLAQASETLRVSAIPDEAPTELLRKFKPLGAYLEQQLGMKVEFVPVADYPAVVEALASDRLDLAWLGGFTFVQVHQKSPGAMPLVQREQDARFTSKFITADPQVKQLADLKGKTFAFGSVSSTSGSLMPRYFMLKDGIKPETFFSRVAYSGAHDATAAWVQAGKVDGGVLNASVWDKLVASGKVDTSKVHVFATTPTYFDYNWTVRGSLDPVLAQKIKTAFLALDPANPEHKAILDLQAATRFIETRPENYAGIEEAARAAELLK</sequence>
<reference evidence="4 5" key="1">
    <citation type="submission" date="2020-02" db="EMBL/GenBank/DDBJ databases">
        <title>Broccoli isolated Pseudomonas sp.</title>
        <authorList>
            <person name="Fujikawa T."/>
            <person name="Sawada H."/>
        </authorList>
    </citation>
    <scope>NUCLEOTIDE SEQUENCE [LARGE SCALE GENOMIC DNA]</scope>
    <source>
        <strain evidence="4 5">JCM 32154</strain>
    </source>
</reference>
<dbReference type="InterPro" id="IPR030836">
    <property type="entry name" value="ABC_peri_PhnD-like"/>
</dbReference>
<evidence type="ECO:0000256" key="2">
    <source>
        <dbReference type="ARBA" id="ARBA00022729"/>
    </source>
</evidence>
<evidence type="ECO:0000256" key="3">
    <source>
        <dbReference type="SAM" id="SignalP"/>
    </source>
</evidence>
<keyword evidence="5" id="KW-1185">Reference proteome</keyword>
<dbReference type="GO" id="GO:0043190">
    <property type="term" value="C:ATP-binding cassette (ABC) transporter complex"/>
    <property type="evidence" value="ECO:0007669"/>
    <property type="project" value="InterPro"/>
</dbReference>
<dbReference type="EMBL" id="JAAHBT010000217">
    <property type="protein sequence ID" value="NES11194.1"/>
    <property type="molecule type" value="Genomic_DNA"/>
</dbReference>
<comment type="caution">
    <text evidence="4">The sequence shown here is derived from an EMBL/GenBank/DDBJ whole genome shotgun (WGS) entry which is preliminary data.</text>
</comment>
<organism evidence="4 5">
    <name type="scientific">Pseudomonas laurentiana</name>
    <dbReference type="NCBI Taxonomy" id="2364649"/>
    <lineage>
        <taxon>Bacteria</taxon>
        <taxon>Pseudomonadati</taxon>
        <taxon>Pseudomonadota</taxon>
        <taxon>Gammaproteobacteria</taxon>
        <taxon>Pseudomonadales</taxon>
        <taxon>Pseudomonadaceae</taxon>
        <taxon>Pseudomonas</taxon>
    </lineage>
</organism>
<evidence type="ECO:0000313" key="5">
    <source>
        <dbReference type="Proteomes" id="UP000471751"/>
    </source>
</evidence>
<dbReference type="PANTHER" id="PTHR35841:SF1">
    <property type="entry name" value="PHOSPHONATES-BINDING PERIPLASMIC PROTEIN"/>
    <property type="match status" value="1"/>
</dbReference>
<dbReference type="AlphaFoldDB" id="A0A6I5RSQ7"/>
<dbReference type="Proteomes" id="UP000471751">
    <property type="component" value="Unassembled WGS sequence"/>
</dbReference>
<dbReference type="CDD" id="cd13572">
    <property type="entry name" value="PBP2_PnhD_2"/>
    <property type="match status" value="1"/>
</dbReference>
<dbReference type="Gene3D" id="3.40.190.10">
    <property type="entry name" value="Periplasmic binding protein-like II"/>
    <property type="match status" value="2"/>
</dbReference>
<evidence type="ECO:0000313" key="4">
    <source>
        <dbReference type="EMBL" id="NES11194.1"/>
    </source>
</evidence>
<evidence type="ECO:0000256" key="1">
    <source>
        <dbReference type="ARBA" id="ARBA00007162"/>
    </source>
</evidence>
<dbReference type="SUPFAM" id="SSF53850">
    <property type="entry name" value="Periplasmic binding protein-like II"/>
    <property type="match status" value="1"/>
</dbReference>
<keyword evidence="2 3" id="KW-0732">Signal</keyword>
<dbReference type="PANTHER" id="PTHR35841">
    <property type="entry name" value="PHOSPHONATES-BINDING PERIPLASMIC PROTEIN"/>
    <property type="match status" value="1"/>
</dbReference>
<gene>
    <name evidence="4" type="ORF">G3O07_17925</name>
</gene>
<dbReference type="RefSeq" id="WP_163938532.1">
    <property type="nucleotide sequence ID" value="NZ_BMQU01000002.1"/>
</dbReference>
<dbReference type="GO" id="GO:0055085">
    <property type="term" value="P:transmembrane transport"/>
    <property type="evidence" value="ECO:0007669"/>
    <property type="project" value="InterPro"/>
</dbReference>
<proteinExistence type="inferred from homology"/>
<dbReference type="NCBIfam" id="TIGR01098">
    <property type="entry name" value="3A0109s03R"/>
    <property type="match status" value="1"/>
</dbReference>
<protein>
    <submittedName>
        <fullName evidence="4">Putative selenate ABC transporter substrate-binding protein</fullName>
    </submittedName>
</protein>
<feature type="chain" id="PRO_5026098425" evidence="3">
    <location>
        <begin position="24"/>
        <end position="283"/>
    </location>
</feature>
<dbReference type="InterPro" id="IPR005770">
    <property type="entry name" value="PhnD"/>
</dbReference>
<dbReference type="Pfam" id="PF12974">
    <property type="entry name" value="Phosphonate-bd"/>
    <property type="match status" value="1"/>
</dbReference>